<keyword evidence="3" id="KW-0238">DNA-binding</keyword>
<dbReference type="AlphaFoldDB" id="A0A543KG78"/>
<dbReference type="InterPro" id="IPR052021">
    <property type="entry name" value="Type-I_RS_S_subunit"/>
</dbReference>
<dbReference type="GO" id="GO:0009307">
    <property type="term" value="P:DNA restriction-modification system"/>
    <property type="evidence" value="ECO:0007669"/>
    <property type="project" value="UniProtKB-KW"/>
</dbReference>
<evidence type="ECO:0000256" key="3">
    <source>
        <dbReference type="ARBA" id="ARBA00023125"/>
    </source>
</evidence>
<dbReference type="CDD" id="cd16961">
    <property type="entry name" value="RMtype1_S_TRD-CR_like"/>
    <property type="match status" value="2"/>
</dbReference>
<dbReference type="GO" id="GO:0003677">
    <property type="term" value="F:DNA binding"/>
    <property type="evidence" value="ECO:0007669"/>
    <property type="project" value="UniProtKB-KW"/>
</dbReference>
<sequence>MSECASEGWKAVPLADLASFRTGPFGSTFHKSDYRSGGVPLINPSHIIDGEIVPDEQVAVAPELASSLSVFALRENDIVIGRRGDMGRCAVVRSHQAGFLCGTGSMIVRPRSGVSPELLQAFLASPRAIAKIEENSVGTTMINLNQGTLSSLEILLPDNERGQQAIAAALSDADGVVAGLERVIAKKRLIKQGAMQDLLTARRRLAGWGDPTSEHVKVPKGWINVALSMLADFRTGPFGSTFHKSDYKRGGVPLINPSHIVDGEIIPDEAIAVSPDLAHKLSVFALQENDIVIGRRGEMGRCAVVTNQHVGFLCGTGSMIVRPKENGNSQLLRAYLASRAVIEKIEESSVGTTMINLNQTTLSSLELMVPEEPKEQQAIAAVLSDMDAEIQTLESRLTKARAIKEGMMQNLLTGRVRLV</sequence>
<evidence type="ECO:0000256" key="2">
    <source>
        <dbReference type="ARBA" id="ARBA00022747"/>
    </source>
</evidence>
<protein>
    <submittedName>
        <fullName evidence="5">Type I restriction enzyme S subunit</fullName>
    </submittedName>
</protein>
<feature type="domain" description="Type I restriction modification DNA specificity" evidence="4">
    <location>
        <begin position="7"/>
        <end position="175"/>
    </location>
</feature>
<dbReference type="InterPro" id="IPR044946">
    <property type="entry name" value="Restrct_endonuc_typeI_TRD_sf"/>
</dbReference>
<dbReference type="Gene3D" id="1.10.287.1120">
    <property type="entry name" value="Bipartite methylase S protein"/>
    <property type="match status" value="2"/>
</dbReference>
<proteinExistence type="inferred from homology"/>
<accession>A0A543KG78</accession>
<reference evidence="5 6" key="1">
    <citation type="submission" date="2019-06" db="EMBL/GenBank/DDBJ databases">
        <title>Genomic Encyclopedia of Archaeal and Bacterial Type Strains, Phase II (KMG-II): from individual species to whole genera.</title>
        <authorList>
            <person name="Goeker M."/>
        </authorList>
    </citation>
    <scope>NUCLEOTIDE SEQUENCE [LARGE SCALE GENOMIC DNA]</scope>
    <source>
        <strain evidence="5 6">DSM 18423</strain>
    </source>
</reference>
<name>A0A543KG78_9RHOB</name>
<dbReference type="InterPro" id="IPR000055">
    <property type="entry name" value="Restrct_endonuc_typeI_TRD"/>
</dbReference>
<evidence type="ECO:0000256" key="1">
    <source>
        <dbReference type="ARBA" id="ARBA00010923"/>
    </source>
</evidence>
<keyword evidence="2" id="KW-0680">Restriction system</keyword>
<keyword evidence="6" id="KW-1185">Reference proteome</keyword>
<comment type="caution">
    <text evidence="5">The sequence shown here is derived from an EMBL/GenBank/DDBJ whole genome shotgun (WGS) entry which is preliminary data.</text>
</comment>
<dbReference type="SUPFAM" id="SSF116734">
    <property type="entry name" value="DNA methylase specificity domain"/>
    <property type="match status" value="2"/>
</dbReference>
<dbReference type="PANTHER" id="PTHR30408">
    <property type="entry name" value="TYPE-1 RESTRICTION ENZYME ECOKI SPECIFICITY PROTEIN"/>
    <property type="match status" value="1"/>
</dbReference>
<dbReference type="Pfam" id="PF01420">
    <property type="entry name" value="Methylase_S"/>
    <property type="match status" value="2"/>
</dbReference>
<comment type="similarity">
    <text evidence="1">Belongs to the type-I restriction system S methylase family.</text>
</comment>
<gene>
    <name evidence="5" type="ORF">BD293_2740</name>
</gene>
<evidence type="ECO:0000313" key="5">
    <source>
        <dbReference type="EMBL" id="TQM94083.1"/>
    </source>
</evidence>
<dbReference type="PANTHER" id="PTHR30408:SF12">
    <property type="entry name" value="TYPE I RESTRICTION ENZYME MJAVIII SPECIFICITY SUBUNIT"/>
    <property type="match status" value="1"/>
</dbReference>
<organism evidence="5 6">
    <name type="scientific">Roseinatronobacter monicus</name>
    <dbReference type="NCBI Taxonomy" id="393481"/>
    <lineage>
        <taxon>Bacteria</taxon>
        <taxon>Pseudomonadati</taxon>
        <taxon>Pseudomonadota</taxon>
        <taxon>Alphaproteobacteria</taxon>
        <taxon>Rhodobacterales</taxon>
        <taxon>Paracoccaceae</taxon>
        <taxon>Roseinatronobacter</taxon>
    </lineage>
</organism>
<dbReference type="Proteomes" id="UP000320582">
    <property type="component" value="Unassembled WGS sequence"/>
</dbReference>
<dbReference type="EMBL" id="VFPT01000001">
    <property type="protein sequence ID" value="TQM94083.1"/>
    <property type="molecule type" value="Genomic_DNA"/>
</dbReference>
<feature type="domain" description="Type I restriction modification DNA specificity" evidence="4">
    <location>
        <begin position="219"/>
        <end position="394"/>
    </location>
</feature>
<evidence type="ECO:0000313" key="6">
    <source>
        <dbReference type="Proteomes" id="UP000320582"/>
    </source>
</evidence>
<dbReference type="Gene3D" id="3.90.220.20">
    <property type="entry name" value="DNA methylase specificity domains"/>
    <property type="match status" value="2"/>
</dbReference>
<evidence type="ECO:0000259" key="4">
    <source>
        <dbReference type="Pfam" id="PF01420"/>
    </source>
</evidence>